<dbReference type="Proteomes" id="UP000198752">
    <property type="component" value="Unassembled WGS sequence"/>
</dbReference>
<dbReference type="STRING" id="269670.SAMN02982927_02577"/>
<proteinExistence type="predicted"/>
<dbReference type="EMBL" id="FOOY01000019">
    <property type="protein sequence ID" value="SFG72848.1"/>
    <property type="molecule type" value="Genomic_DNA"/>
</dbReference>
<protein>
    <recommendedName>
        <fullName evidence="3">Lysophospholipase L1</fullName>
    </recommendedName>
</protein>
<reference evidence="2" key="1">
    <citation type="submission" date="2016-10" db="EMBL/GenBank/DDBJ databases">
        <authorList>
            <person name="Varghese N."/>
            <person name="Submissions S."/>
        </authorList>
    </citation>
    <scope>NUCLEOTIDE SEQUENCE [LARGE SCALE GENOMIC DNA]</scope>
    <source>
        <strain evidence="2">ATCC 700379</strain>
    </source>
</reference>
<dbReference type="RefSeq" id="WP_093673581.1">
    <property type="nucleotide sequence ID" value="NZ_FOOY01000019.1"/>
</dbReference>
<organism evidence="1 2">
    <name type="scientific">Sporolactobacillus nakayamae</name>
    <dbReference type="NCBI Taxonomy" id="269670"/>
    <lineage>
        <taxon>Bacteria</taxon>
        <taxon>Bacillati</taxon>
        <taxon>Bacillota</taxon>
        <taxon>Bacilli</taxon>
        <taxon>Bacillales</taxon>
        <taxon>Sporolactobacillaceae</taxon>
        <taxon>Sporolactobacillus</taxon>
    </lineage>
</organism>
<sequence length="259" mass="28955">MKKFWLILVAVLCLASVFGGKLYWNHKLNQVKAASSLQDQDLSGTDTADSDVSDNAITKRIAKLPKVLRQAATEANKKNGQVRIVLVGSDSEQVLALLLQKKLDDVYGESFFKVSAQDLGKTNSLTLNKAKIKDLMQSVDGSPDLVVYTPLLYNDDRQVSTEDTETIVTLLSEKVKITYPKAAFLVSLPNYSSQKPYMNDRIDDLKTYVEKQKIDVLNYLSKWPKGARRADVVGDDGQTMNTAGRKIWIDYISNQWGLD</sequence>
<accession>A0A1I2U6Y9</accession>
<name>A0A1I2U6Y9_9BACL</name>
<gene>
    <name evidence="1" type="ORF">SAMN02982927_02577</name>
</gene>
<evidence type="ECO:0000313" key="1">
    <source>
        <dbReference type="EMBL" id="SFG72848.1"/>
    </source>
</evidence>
<dbReference type="OrthoDB" id="2451965at2"/>
<dbReference type="AlphaFoldDB" id="A0A1I2U6Y9"/>
<evidence type="ECO:0000313" key="2">
    <source>
        <dbReference type="Proteomes" id="UP000198752"/>
    </source>
</evidence>
<keyword evidence="2" id="KW-1185">Reference proteome</keyword>
<evidence type="ECO:0008006" key="3">
    <source>
        <dbReference type="Google" id="ProtNLM"/>
    </source>
</evidence>